<evidence type="ECO:0000313" key="5">
    <source>
        <dbReference type="Proteomes" id="UP001168972"/>
    </source>
</evidence>
<proteinExistence type="predicted"/>
<comment type="caution">
    <text evidence="4">The sequence shown here is derived from an EMBL/GenBank/DDBJ whole genome shotgun (WGS) entry which is preliminary data.</text>
</comment>
<evidence type="ECO:0000256" key="2">
    <source>
        <dbReference type="PROSITE-ProRule" id="PRU00497"/>
    </source>
</evidence>
<dbReference type="GO" id="GO:0062129">
    <property type="term" value="C:chitin-based extracellular matrix"/>
    <property type="evidence" value="ECO:0007669"/>
    <property type="project" value="TreeGrafter"/>
</dbReference>
<keyword evidence="3" id="KW-0732">Signal</keyword>
<dbReference type="EMBL" id="JAQQBR010000006">
    <property type="protein sequence ID" value="KAK0174550.1"/>
    <property type="molecule type" value="Genomic_DNA"/>
</dbReference>
<dbReference type="PANTHER" id="PTHR10380">
    <property type="entry name" value="CUTICLE PROTEIN"/>
    <property type="match status" value="1"/>
</dbReference>
<dbReference type="InterPro" id="IPR031311">
    <property type="entry name" value="CHIT_BIND_RR_consensus"/>
</dbReference>
<reference evidence="4" key="2">
    <citation type="submission" date="2023-03" db="EMBL/GenBank/DDBJ databases">
        <authorList>
            <person name="Inwood S.N."/>
            <person name="Skelly J.G."/>
            <person name="Guhlin J."/>
            <person name="Harrop T.W.R."/>
            <person name="Goldson S.G."/>
            <person name="Dearden P.K."/>
        </authorList>
    </citation>
    <scope>NUCLEOTIDE SEQUENCE</scope>
    <source>
        <strain evidence="4">Lincoln</strain>
        <tissue evidence="4">Whole body</tissue>
    </source>
</reference>
<dbReference type="InterPro" id="IPR000618">
    <property type="entry name" value="Insect_cuticle"/>
</dbReference>
<dbReference type="AlphaFoldDB" id="A0AA39KUS9"/>
<name>A0AA39KUS9_MICHY</name>
<feature type="signal peptide" evidence="3">
    <location>
        <begin position="1"/>
        <end position="19"/>
    </location>
</feature>
<keyword evidence="1 2" id="KW-0193">Cuticle</keyword>
<evidence type="ECO:0000256" key="3">
    <source>
        <dbReference type="SAM" id="SignalP"/>
    </source>
</evidence>
<dbReference type="Pfam" id="PF00379">
    <property type="entry name" value="Chitin_bind_4"/>
    <property type="match status" value="1"/>
</dbReference>
<dbReference type="PROSITE" id="PS51155">
    <property type="entry name" value="CHIT_BIND_RR_2"/>
    <property type="match status" value="1"/>
</dbReference>
<protein>
    <submittedName>
        <fullName evidence="4">Uncharacterized protein</fullName>
    </submittedName>
</protein>
<dbReference type="PROSITE" id="PS00233">
    <property type="entry name" value="CHIT_BIND_RR_1"/>
    <property type="match status" value="1"/>
</dbReference>
<feature type="chain" id="PRO_5041328867" evidence="3">
    <location>
        <begin position="20"/>
        <end position="138"/>
    </location>
</feature>
<reference evidence="4" key="1">
    <citation type="journal article" date="2023" name="bioRxiv">
        <title>Scaffold-level genome assemblies of two parasitoid biocontrol wasps reveal the parthenogenesis mechanism and an associated novel virus.</title>
        <authorList>
            <person name="Inwood S."/>
            <person name="Skelly J."/>
            <person name="Guhlin J."/>
            <person name="Harrop T."/>
            <person name="Goldson S."/>
            <person name="Dearden P."/>
        </authorList>
    </citation>
    <scope>NUCLEOTIDE SEQUENCE</scope>
    <source>
        <strain evidence="4">Lincoln</strain>
        <tissue evidence="4">Whole body</tissue>
    </source>
</reference>
<dbReference type="PANTHER" id="PTHR10380:SF173">
    <property type="entry name" value="CUTICULAR PROTEIN 47EF, ISOFORM C-RELATED"/>
    <property type="match status" value="1"/>
</dbReference>
<keyword evidence="5" id="KW-1185">Reference proteome</keyword>
<dbReference type="Proteomes" id="UP001168972">
    <property type="component" value="Unassembled WGS sequence"/>
</dbReference>
<dbReference type="InterPro" id="IPR050468">
    <property type="entry name" value="Cuticle_Struct_Prot"/>
</dbReference>
<dbReference type="PRINTS" id="PR00947">
    <property type="entry name" value="CUTICLE"/>
</dbReference>
<accession>A0AA39KUS9</accession>
<sequence>MREFIIIGLLLIATTATFAAPPVDKSSEIIPILEQSQDGPNPDGSYSWNYATGNNIKANEKGSIVPSANNGDEGSIAVEGSYSYTDNDGTPFHVTYVAGENGFEPKGDHFPVRPEIPPAILRGLEWIANHPEEDKLQK</sequence>
<dbReference type="GO" id="GO:0008010">
    <property type="term" value="F:structural constituent of chitin-based larval cuticle"/>
    <property type="evidence" value="ECO:0007669"/>
    <property type="project" value="TreeGrafter"/>
</dbReference>
<organism evidence="4 5">
    <name type="scientific">Microctonus hyperodae</name>
    <name type="common">Parasitoid wasp</name>
    <dbReference type="NCBI Taxonomy" id="165561"/>
    <lineage>
        <taxon>Eukaryota</taxon>
        <taxon>Metazoa</taxon>
        <taxon>Ecdysozoa</taxon>
        <taxon>Arthropoda</taxon>
        <taxon>Hexapoda</taxon>
        <taxon>Insecta</taxon>
        <taxon>Pterygota</taxon>
        <taxon>Neoptera</taxon>
        <taxon>Endopterygota</taxon>
        <taxon>Hymenoptera</taxon>
        <taxon>Apocrita</taxon>
        <taxon>Ichneumonoidea</taxon>
        <taxon>Braconidae</taxon>
        <taxon>Euphorinae</taxon>
        <taxon>Microctonus</taxon>
    </lineage>
</organism>
<evidence type="ECO:0000256" key="1">
    <source>
        <dbReference type="ARBA" id="ARBA00022460"/>
    </source>
</evidence>
<evidence type="ECO:0000313" key="4">
    <source>
        <dbReference type="EMBL" id="KAK0174550.1"/>
    </source>
</evidence>
<gene>
    <name evidence="4" type="ORF">PV327_010310</name>
</gene>